<comment type="caution">
    <text evidence="4">The sequence shown here is derived from an EMBL/GenBank/DDBJ whole genome shotgun (WGS) entry which is preliminary data.</text>
</comment>
<evidence type="ECO:0000256" key="1">
    <source>
        <dbReference type="SAM" id="Coils"/>
    </source>
</evidence>
<feature type="domain" description="Polyphosphate kinase-2-related" evidence="2">
    <location>
        <begin position="11"/>
        <end position="236"/>
    </location>
</feature>
<dbReference type="Gene3D" id="3.40.50.300">
    <property type="entry name" value="P-loop containing nucleotide triphosphate hydrolases"/>
    <property type="match status" value="2"/>
</dbReference>
<reference evidence="3 6" key="1">
    <citation type="journal article" date="2018" name="Int. J. Syst. Evol. Microbiol.">
        <title>Draft Genome Sequence of Faecalimonas umbilicata JCM 30896T, an Acetate-Producing Bacterium Isolated from Human Feces.</title>
        <authorList>
            <person name="Sakamoto M."/>
            <person name="Ikeyama N."/>
            <person name="Yuki M."/>
            <person name="Ohkuma M."/>
        </authorList>
    </citation>
    <scope>NUCLEOTIDE SEQUENCE [LARGE SCALE GENOMIC DNA]</scope>
    <source>
        <strain evidence="3 6">EGH7</strain>
    </source>
</reference>
<dbReference type="AlphaFoldDB" id="A0A4R3JND9"/>
<keyword evidence="1" id="KW-0175">Coiled coil</keyword>
<dbReference type="Proteomes" id="UP000702954">
    <property type="component" value="Unassembled WGS sequence"/>
</dbReference>
<evidence type="ECO:0000313" key="6">
    <source>
        <dbReference type="Proteomes" id="UP000702954"/>
    </source>
</evidence>
<feature type="domain" description="Polyphosphate kinase-2-related" evidence="2">
    <location>
        <begin position="276"/>
        <end position="496"/>
    </location>
</feature>
<dbReference type="InterPro" id="IPR022489">
    <property type="entry name" value="PolyP_AMP_Tfrase"/>
</dbReference>
<evidence type="ECO:0000313" key="4">
    <source>
        <dbReference type="EMBL" id="TCS68015.1"/>
    </source>
</evidence>
<dbReference type="PANTHER" id="PTHR34383:SF3">
    <property type="entry name" value="POLYPHOSPHATE:AMP PHOSPHOTRANSFERASE"/>
    <property type="match status" value="1"/>
</dbReference>
<dbReference type="InterPro" id="IPR022488">
    <property type="entry name" value="PPK2-related"/>
</dbReference>
<dbReference type="SUPFAM" id="SSF52540">
    <property type="entry name" value="P-loop containing nucleoside triphosphate hydrolases"/>
    <property type="match status" value="2"/>
</dbReference>
<dbReference type="InterPro" id="IPR027417">
    <property type="entry name" value="P-loop_NTPase"/>
</dbReference>
<feature type="coiled-coil region" evidence="1">
    <location>
        <begin position="231"/>
        <end position="296"/>
    </location>
</feature>
<dbReference type="PANTHER" id="PTHR34383">
    <property type="entry name" value="POLYPHOSPHATE:AMP PHOSPHOTRANSFERASE-RELATED"/>
    <property type="match status" value="1"/>
</dbReference>
<keyword evidence="6" id="KW-1185">Reference proteome</keyword>
<dbReference type="EMBL" id="SLZV01000012">
    <property type="protein sequence ID" value="TCS68015.1"/>
    <property type="molecule type" value="Genomic_DNA"/>
</dbReference>
<dbReference type="GO" id="GO:0006797">
    <property type="term" value="P:polyphosphate metabolic process"/>
    <property type="evidence" value="ECO:0007669"/>
    <property type="project" value="InterPro"/>
</dbReference>
<organism evidence="4 5">
    <name type="scientific">Faecalimonas umbilicata</name>
    <dbReference type="NCBI Taxonomy" id="1912855"/>
    <lineage>
        <taxon>Bacteria</taxon>
        <taxon>Bacillati</taxon>
        <taxon>Bacillota</taxon>
        <taxon>Clostridia</taxon>
        <taxon>Lachnospirales</taxon>
        <taxon>Lachnospiraceae</taxon>
        <taxon>Faecalimonas</taxon>
    </lineage>
</organism>
<name>A0A4R3JND9_9FIRM</name>
<evidence type="ECO:0000313" key="5">
    <source>
        <dbReference type="Proteomes" id="UP000294613"/>
    </source>
</evidence>
<dbReference type="NCBIfam" id="TIGR03708">
    <property type="entry name" value="poly_P_AMP_trns"/>
    <property type="match status" value="1"/>
</dbReference>
<dbReference type="RefSeq" id="WP_116441857.1">
    <property type="nucleotide sequence ID" value="NZ_BHEO01000008.1"/>
</dbReference>
<dbReference type="Proteomes" id="UP000294613">
    <property type="component" value="Unassembled WGS sequence"/>
</dbReference>
<evidence type="ECO:0000313" key="3">
    <source>
        <dbReference type="EMBL" id="GBU05506.1"/>
    </source>
</evidence>
<dbReference type="EMBL" id="BHEO01000008">
    <property type="protein sequence ID" value="GBU05506.1"/>
    <property type="molecule type" value="Genomic_DNA"/>
</dbReference>
<gene>
    <name evidence="4" type="ORF">EDD74_11253</name>
    <name evidence="3" type="ORF">FAEUMB_20470</name>
</gene>
<reference evidence="4 5" key="2">
    <citation type="submission" date="2019-03" db="EMBL/GenBank/DDBJ databases">
        <title>Genomic Encyclopedia of Type Strains, Phase IV (KMG-IV): sequencing the most valuable type-strain genomes for metagenomic binning, comparative biology and taxonomic classification.</title>
        <authorList>
            <person name="Goeker M."/>
        </authorList>
    </citation>
    <scope>NUCLEOTIDE SEQUENCE [LARGE SCALE GENOMIC DNA]</scope>
    <source>
        <strain evidence="4 5">DSM 103426</strain>
    </source>
</reference>
<dbReference type="GO" id="GO:0043751">
    <property type="term" value="F:polyphosphate:AMP phosphotransferase activity"/>
    <property type="evidence" value="ECO:0007669"/>
    <property type="project" value="InterPro"/>
</dbReference>
<dbReference type="Pfam" id="PF03976">
    <property type="entry name" value="PPK2"/>
    <property type="match status" value="2"/>
</dbReference>
<sequence>MLEKIDLTKKLEKQSYREKMEALELELGRLQRECHAYKIPVMIVLEGFGASGKGVQIGKLIQALDPRGFRVHAITGETEEEQKYPFIRRFWIKTPENGKIAIYDTSWYRRVLADRFSGNTEKEELEDSYAAICSFEEQLTAGGTVMIKLFLAIDQKEQKKRFEKLLESKETAWRVSREDWEKNEKYDSYVRMIEEALQRTDTDYAPWTIVEATDRRFATVKIYTTVIEALKEAVAEKKAEAGREISQETEETETWENRELEESVLAKVDLTKSYTEKEYHKKKKKLQKKIRKLHGELYRRQIPVIIGFEGWDAGGKGGAIKRLTEKMDPRGFTVNTTAAPNDYEKAHHYLWRFWKNVPKKGHVAVYDRTWYGRVMVERIEGFCTKKEWQRAFKEINDMEAQFVQSGAIVLKFWMQIDKEEQRKRFEERQKNPEKQWKITEEDWRNRDKWDAYEEAVNEMLIRTSTPEAPWVIVEGNCKYYARIKVLEAVIEAIEKRLESR</sequence>
<accession>A0A4R3JND9</accession>
<keyword evidence="4" id="KW-0808">Transferase</keyword>
<evidence type="ECO:0000259" key="2">
    <source>
        <dbReference type="Pfam" id="PF03976"/>
    </source>
</evidence>
<proteinExistence type="predicted"/>
<protein>
    <submittedName>
        <fullName evidence="4">Polyphosphate:AMP phosphotransferase</fullName>
    </submittedName>
</protein>